<dbReference type="RefSeq" id="WP_079545290.1">
    <property type="nucleotide sequence ID" value="NZ_CP117826.1"/>
</dbReference>
<keyword evidence="1" id="KW-0472">Membrane</keyword>
<name>A0AAU8A866_9FIRM</name>
<organism evidence="3">
    <name type="scientific">Christensenella massiliensis</name>
    <dbReference type="NCBI Taxonomy" id="1805714"/>
    <lineage>
        <taxon>Bacteria</taxon>
        <taxon>Bacillati</taxon>
        <taxon>Bacillota</taxon>
        <taxon>Clostridia</taxon>
        <taxon>Christensenellales</taxon>
        <taxon>Christensenellaceae</taxon>
        <taxon>Christensenella</taxon>
    </lineage>
</organism>
<reference evidence="3" key="1">
    <citation type="submission" date="2023-02" db="EMBL/GenBank/DDBJ databases">
        <title>Gut commensal Christensenella minuta modulates host metabolism via a new class of secondary bile acids.</title>
        <authorList>
            <person name="Liu C."/>
        </authorList>
    </citation>
    <scope>NUCLEOTIDE SEQUENCE</scope>
    <source>
        <strain evidence="3">CA70</strain>
    </source>
</reference>
<dbReference type="SMART" id="SM00421">
    <property type="entry name" value="HTH_LUXR"/>
    <property type="match status" value="1"/>
</dbReference>
<dbReference type="SUPFAM" id="SSF46894">
    <property type="entry name" value="C-terminal effector domain of the bipartite response regulators"/>
    <property type="match status" value="1"/>
</dbReference>
<dbReference type="InterPro" id="IPR016032">
    <property type="entry name" value="Sig_transdc_resp-reg_C-effctor"/>
</dbReference>
<dbReference type="GO" id="GO:0003677">
    <property type="term" value="F:DNA binding"/>
    <property type="evidence" value="ECO:0007669"/>
    <property type="project" value="InterPro"/>
</dbReference>
<proteinExistence type="predicted"/>
<dbReference type="InterPro" id="IPR000792">
    <property type="entry name" value="Tscrpt_reg_LuxR_C"/>
</dbReference>
<evidence type="ECO:0000313" key="3">
    <source>
        <dbReference type="EMBL" id="XCC62387.1"/>
    </source>
</evidence>
<gene>
    <name evidence="3" type="ORF">PUP29_00130</name>
</gene>
<evidence type="ECO:0000259" key="2">
    <source>
        <dbReference type="PROSITE" id="PS50043"/>
    </source>
</evidence>
<feature type="transmembrane region" description="Helical" evidence="1">
    <location>
        <begin position="109"/>
        <end position="128"/>
    </location>
</feature>
<protein>
    <submittedName>
        <fullName evidence="3">Helix-turn-helix transcriptional regulator</fullName>
    </submittedName>
</protein>
<dbReference type="AlphaFoldDB" id="A0AAU8A866"/>
<feature type="transmembrane region" description="Helical" evidence="1">
    <location>
        <begin position="134"/>
        <end position="152"/>
    </location>
</feature>
<feature type="transmembrane region" description="Helical" evidence="1">
    <location>
        <begin position="64"/>
        <end position="88"/>
    </location>
</feature>
<dbReference type="Pfam" id="PF00196">
    <property type="entry name" value="GerE"/>
    <property type="match status" value="1"/>
</dbReference>
<dbReference type="InterPro" id="IPR036388">
    <property type="entry name" value="WH-like_DNA-bd_sf"/>
</dbReference>
<dbReference type="PROSITE" id="PS50043">
    <property type="entry name" value="HTH_LUXR_2"/>
    <property type="match status" value="1"/>
</dbReference>
<dbReference type="EMBL" id="CP117826">
    <property type="protein sequence ID" value="XCC62387.1"/>
    <property type="molecule type" value="Genomic_DNA"/>
</dbReference>
<feature type="domain" description="HTH luxR-type" evidence="2">
    <location>
        <begin position="179"/>
        <end position="245"/>
    </location>
</feature>
<keyword evidence="1" id="KW-0812">Transmembrane</keyword>
<keyword evidence="1" id="KW-1133">Transmembrane helix</keyword>
<sequence>MSENKRPAVFLSAGRLTFKGYACSFFFRLQKNVPARTAPAADRRISHTSNELASPVLCIVLLKFGVPFLGGLFIFYLSSGFFVIFLTASFMELSRYMRIPALWAGMDRTANNISAVLITNVSVTLLVSGDGLTAIIAALVLFGAVSVVMAAYRNRMNGIIKNTSAGRGRNEDQEERSQKFVEAFSMTPREHEVFERLISTEESVQEMADALYMSRRTLQRYIASIYEKTGTKSRLGLYRFYVEYSDKSHING</sequence>
<dbReference type="Gene3D" id="1.10.10.10">
    <property type="entry name" value="Winged helix-like DNA-binding domain superfamily/Winged helix DNA-binding domain"/>
    <property type="match status" value="1"/>
</dbReference>
<dbReference type="GO" id="GO:0006355">
    <property type="term" value="P:regulation of DNA-templated transcription"/>
    <property type="evidence" value="ECO:0007669"/>
    <property type="project" value="InterPro"/>
</dbReference>
<accession>A0AAU8A866</accession>
<evidence type="ECO:0000256" key="1">
    <source>
        <dbReference type="SAM" id="Phobius"/>
    </source>
</evidence>